<dbReference type="Pfam" id="PF06945">
    <property type="entry name" value="DUF1289"/>
    <property type="match status" value="1"/>
</dbReference>
<dbReference type="PANTHER" id="PTHR35175">
    <property type="entry name" value="DUF1289 DOMAIN-CONTAINING PROTEIN"/>
    <property type="match status" value="1"/>
</dbReference>
<protein>
    <submittedName>
        <fullName evidence="1">DUF1289 domain-containing protein</fullName>
    </submittedName>
</protein>
<proteinExistence type="predicted"/>
<name>A0ABU3N6E4_9SPHN</name>
<gene>
    <name evidence="1" type="ORF">MZO42_14720</name>
</gene>
<organism evidence="1">
    <name type="scientific">Sphingomonas psychrotolerans</name>
    <dbReference type="NCBI Taxonomy" id="1327635"/>
    <lineage>
        <taxon>Bacteria</taxon>
        <taxon>Pseudomonadati</taxon>
        <taxon>Pseudomonadota</taxon>
        <taxon>Alphaproteobacteria</taxon>
        <taxon>Sphingomonadales</taxon>
        <taxon>Sphingomonadaceae</taxon>
        <taxon>Sphingomonas</taxon>
    </lineage>
</organism>
<comment type="caution">
    <text evidence="1">The sequence shown here is derived from an EMBL/GenBank/DDBJ whole genome shotgun (WGS) entry which is preliminary data.</text>
</comment>
<reference evidence="1" key="1">
    <citation type="submission" date="2022-04" db="EMBL/GenBank/DDBJ databases">
        <title>Tomato heritable bacteria conferring resistance against bacterial wilt.</title>
        <authorList>
            <person name="Yin J."/>
        </authorList>
    </citation>
    <scope>NUCLEOTIDE SEQUENCE</scope>
    <source>
        <strain evidence="1">Cra20</strain>
    </source>
</reference>
<accession>A0ABU3N6E4</accession>
<dbReference type="InterPro" id="IPR010710">
    <property type="entry name" value="DUF1289"/>
</dbReference>
<sequence length="68" mass="7215">MSAPAGAGPPVRSPCINICRIDDATGWCIGCGRTLDEIARWGRTTGSDRESVTAQLPARMARLERDGA</sequence>
<dbReference type="PANTHER" id="PTHR35175:SF2">
    <property type="entry name" value="DUF1289 DOMAIN-CONTAINING PROTEIN"/>
    <property type="match status" value="1"/>
</dbReference>
<evidence type="ECO:0000313" key="1">
    <source>
        <dbReference type="EMBL" id="MDT8759953.1"/>
    </source>
</evidence>
<dbReference type="EMBL" id="JALMLT010000003">
    <property type="protein sequence ID" value="MDT8759953.1"/>
    <property type="molecule type" value="Genomic_DNA"/>
</dbReference>